<dbReference type="CDD" id="cd18004">
    <property type="entry name" value="DEXHc_RAD54"/>
    <property type="match status" value="1"/>
</dbReference>
<dbReference type="SUPFAM" id="SSF52540">
    <property type="entry name" value="P-loop containing nucleoside triphosphate hydrolases"/>
    <property type="match status" value="2"/>
</dbReference>
<keyword evidence="6" id="KW-1185">Reference proteome</keyword>
<feature type="region of interest" description="Disordered" evidence="2">
    <location>
        <begin position="423"/>
        <end position="474"/>
    </location>
</feature>
<name>A0ABY8UBX4_TETOB</name>
<accession>A0ABY8UBX4</accession>
<dbReference type="PANTHER" id="PTHR45629:SF7">
    <property type="entry name" value="DNA EXCISION REPAIR PROTEIN ERCC-6-RELATED"/>
    <property type="match status" value="1"/>
</dbReference>
<dbReference type="Proteomes" id="UP001244341">
    <property type="component" value="Chromosome 10b"/>
</dbReference>
<protein>
    <submittedName>
        <fullName evidence="5">Uncharacterized protein</fullName>
    </submittedName>
</protein>
<sequence length="860" mass="93299">MASSSPGAAADADGGADEAAAAAVPASGSNLQETGQTGDAVDAAAADAAPAAPNIAFGINWDQRVKVYADMFLVEKLRPHQREGVKFVFECLTGVRQDGMYGAVLADGMGLGKTFQTIASLWCLLTKGVNGQPTCRKPLILCPTSLVQNWGKELKLWLGERVVPVVVDDTRAEQVKKSFQEFRAFSHGGKPKVLVMSYPCFRIHKAEVYRMGLDVVMCDEAHFLKNGEAQISQAVAGLASAKRRLLMSGTPIQNDLSEFHAVFDLACPGLLGDLKAFNRTYEGPIQRGRDADATEKQVTLGLERMEQLMKLCNKFMLRRTSTVLKALLPAKVEQVVFCKLSPLQLKLYNAFLSSKPQQQQPEEAEEDDLQQPAAKEDTLAPLVAITALKKLCCHPDLIWEMLNKHKVQAKQKAQQQALLEMMHAQRRQSSRATGAKCYTASTADSDVEEDDEAGVNKGGKAKSGGSRKRSGAAAAGARQQLSGFEGCEPMFGHADIYPKYQAGKCQAWHSGKVMVLEALLKGIKASEPTDKVVLVSNYTEALDVLGGMCASHSWPTLRLDGSCSVKQRQALVDTFNDPQHPSFVLLLSSKAGGVGLNIIGANRLVLFDPDWNPANDLQAMARVWREGQKKRVWIYRLLIAGSIEEKVLQRQLAKQGLSEALVDDVGQQVRTFSRDELRSLFRVDPTTPCDTHKAIKCSCSGTLEDLDSCKERAAAAAAAAAEGGGGGGEAEQQGVLGWAHLARAMDSPDPTWQAISDFVRNNFVTYIFSDHVLDDHGPPRLPDPPGGHNKRKREADDDEEQEEDGEDDEEDTGEASSGNDKAGCSKSLFAAAGLPKCPVLQTRFARVADQLVRNILRGGR</sequence>
<organism evidence="5 6">
    <name type="scientific">Tetradesmus obliquus</name>
    <name type="common">Green alga</name>
    <name type="synonym">Acutodesmus obliquus</name>
    <dbReference type="NCBI Taxonomy" id="3088"/>
    <lineage>
        <taxon>Eukaryota</taxon>
        <taxon>Viridiplantae</taxon>
        <taxon>Chlorophyta</taxon>
        <taxon>core chlorophytes</taxon>
        <taxon>Chlorophyceae</taxon>
        <taxon>CS clade</taxon>
        <taxon>Sphaeropleales</taxon>
        <taxon>Scenedesmaceae</taxon>
        <taxon>Tetradesmus</taxon>
    </lineage>
</organism>
<dbReference type="PROSITE" id="PS51194">
    <property type="entry name" value="HELICASE_CTER"/>
    <property type="match status" value="1"/>
</dbReference>
<dbReference type="InterPro" id="IPR000330">
    <property type="entry name" value="SNF2_N"/>
</dbReference>
<dbReference type="InterPro" id="IPR038718">
    <property type="entry name" value="SNF2-like_sf"/>
</dbReference>
<evidence type="ECO:0000259" key="4">
    <source>
        <dbReference type="PROSITE" id="PS51194"/>
    </source>
</evidence>
<dbReference type="InterPro" id="IPR001650">
    <property type="entry name" value="Helicase_C-like"/>
</dbReference>
<dbReference type="Gene3D" id="1.20.120.850">
    <property type="entry name" value="SWI2/SNF2 ATPases, N-terminal domain"/>
    <property type="match status" value="1"/>
</dbReference>
<evidence type="ECO:0000313" key="6">
    <source>
        <dbReference type="Proteomes" id="UP001244341"/>
    </source>
</evidence>
<dbReference type="PANTHER" id="PTHR45629">
    <property type="entry name" value="SNF2/RAD54 FAMILY MEMBER"/>
    <property type="match status" value="1"/>
</dbReference>
<dbReference type="Pfam" id="PF00176">
    <property type="entry name" value="SNF2-rel_dom"/>
    <property type="match status" value="1"/>
</dbReference>
<dbReference type="PROSITE" id="PS51192">
    <property type="entry name" value="HELICASE_ATP_BIND_1"/>
    <property type="match status" value="1"/>
</dbReference>
<dbReference type="Gene3D" id="3.40.50.10810">
    <property type="entry name" value="Tandem AAA-ATPase domain"/>
    <property type="match status" value="1"/>
</dbReference>
<dbReference type="SMART" id="SM00487">
    <property type="entry name" value="DEXDc"/>
    <property type="match status" value="1"/>
</dbReference>
<gene>
    <name evidence="5" type="ORF">OEZ85_003612</name>
</gene>
<dbReference type="CDD" id="cd18793">
    <property type="entry name" value="SF2_C_SNF"/>
    <property type="match status" value="1"/>
</dbReference>
<proteinExistence type="predicted"/>
<feature type="domain" description="Helicase ATP-binding" evidence="3">
    <location>
        <begin position="94"/>
        <end position="269"/>
    </location>
</feature>
<keyword evidence="1" id="KW-0378">Hydrolase</keyword>
<evidence type="ECO:0000313" key="5">
    <source>
        <dbReference type="EMBL" id="WIA18943.1"/>
    </source>
</evidence>
<dbReference type="InterPro" id="IPR049730">
    <property type="entry name" value="SNF2/RAD54-like_C"/>
</dbReference>
<feature type="region of interest" description="Disordered" evidence="2">
    <location>
        <begin position="1"/>
        <end position="39"/>
    </location>
</feature>
<feature type="compositionally biased region" description="Acidic residues" evidence="2">
    <location>
        <begin position="796"/>
        <end position="813"/>
    </location>
</feature>
<dbReference type="Pfam" id="PF00271">
    <property type="entry name" value="Helicase_C"/>
    <property type="match status" value="1"/>
</dbReference>
<feature type="region of interest" description="Disordered" evidence="2">
    <location>
        <begin position="774"/>
        <end position="824"/>
    </location>
</feature>
<evidence type="ECO:0000256" key="1">
    <source>
        <dbReference type="ARBA" id="ARBA00022801"/>
    </source>
</evidence>
<evidence type="ECO:0000256" key="2">
    <source>
        <dbReference type="SAM" id="MobiDB-lite"/>
    </source>
</evidence>
<feature type="domain" description="Helicase C-terminal" evidence="4">
    <location>
        <begin position="515"/>
        <end position="673"/>
    </location>
</feature>
<reference evidence="5 6" key="1">
    <citation type="submission" date="2023-05" db="EMBL/GenBank/DDBJ databases">
        <title>A 100% complete, gapless, phased diploid assembly of the Scenedesmus obliquus UTEX 3031 genome.</title>
        <authorList>
            <person name="Biondi T.C."/>
            <person name="Hanschen E.R."/>
            <person name="Kwon T."/>
            <person name="Eng W."/>
            <person name="Kruse C.P.S."/>
            <person name="Koehler S.I."/>
            <person name="Kunde Y."/>
            <person name="Gleasner C.D."/>
            <person name="You Mak K.T."/>
            <person name="Polle J."/>
            <person name="Hovde B.T."/>
            <person name="Starkenburg S.R."/>
        </authorList>
    </citation>
    <scope>NUCLEOTIDE SEQUENCE [LARGE SCALE GENOMIC DNA]</scope>
    <source>
        <strain evidence="5 6">DOE0152z</strain>
    </source>
</reference>
<dbReference type="Gene3D" id="3.40.50.300">
    <property type="entry name" value="P-loop containing nucleotide triphosphate hydrolases"/>
    <property type="match status" value="1"/>
</dbReference>
<dbReference type="SMART" id="SM00490">
    <property type="entry name" value="HELICc"/>
    <property type="match status" value="1"/>
</dbReference>
<dbReference type="EMBL" id="CP126217">
    <property type="protein sequence ID" value="WIA18943.1"/>
    <property type="molecule type" value="Genomic_DNA"/>
</dbReference>
<dbReference type="InterPro" id="IPR050496">
    <property type="entry name" value="SNF2_RAD54_helicase_repair"/>
</dbReference>
<feature type="compositionally biased region" description="Low complexity" evidence="2">
    <location>
        <begin position="1"/>
        <end position="29"/>
    </location>
</feature>
<evidence type="ECO:0000259" key="3">
    <source>
        <dbReference type="PROSITE" id="PS51192"/>
    </source>
</evidence>
<dbReference type="InterPro" id="IPR014001">
    <property type="entry name" value="Helicase_ATP-bd"/>
</dbReference>
<dbReference type="InterPro" id="IPR027417">
    <property type="entry name" value="P-loop_NTPase"/>
</dbReference>